<reference evidence="8" key="2">
    <citation type="submission" date="2023-06" db="EMBL/GenBank/DDBJ databases">
        <authorList>
            <consortium name="Lawrence Berkeley National Laboratory"/>
            <person name="Haridas S."/>
            <person name="Hensen N."/>
            <person name="Bonometti L."/>
            <person name="Westerberg I."/>
            <person name="Brannstrom I.O."/>
            <person name="Guillou S."/>
            <person name="Cros-Aarteil S."/>
            <person name="Calhoun S."/>
            <person name="Kuo A."/>
            <person name="Mondo S."/>
            <person name="Pangilinan J."/>
            <person name="Riley R."/>
            <person name="LaButti K."/>
            <person name="Andreopoulos B."/>
            <person name="Lipzen A."/>
            <person name="Chen C."/>
            <person name="Yanf M."/>
            <person name="Daum C."/>
            <person name="Ng V."/>
            <person name="Clum A."/>
            <person name="Steindorff A."/>
            <person name="Ohm R."/>
            <person name="Martin F."/>
            <person name="Silar P."/>
            <person name="Natvig D."/>
            <person name="Lalanne C."/>
            <person name="Gautier V."/>
            <person name="Ament-velasquez S.L."/>
            <person name="Kruys A."/>
            <person name="Hutchinson M.I."/>
            <person name="Powell A.J."/>
            <person name="Barry K."/>
            <person name="Miller A.N."/>
            <person name="Grigoriev I.V."/>
            <person name="Debuchy R."/>
            <person name="Gladieux P."/>
            <person name="Thoren M.H."/>
            <person name="Johannesson H."/>
        </authorList>
    </citation>
    <scope>NUCLEOTIDE SEQUENCE</scope>
    <source>
        <strain evidence="8">CBS 232.78</strain>
    </source>
</reference>
<evidence type="ECO:0008006" key="10">
    <source>
        <dbReference type="Google" id="ProtNLM"/>
    </source>
</evidence>
<evidence type="ECO:0000256" key="5">
    <source>
        <dbReference type="ARBA" id="ARBA00023128"/>
    </source>
</evidence>
<keyword evidence="5" id="KW-0496">Mitochondrion</keyword>
<dbReference type="EMBL" id="JAULSW010000008">
    <property type="protein sequence ID" value="KAK3372277.1"/>
    <property type="molecule type" value="Genomic_DNA"/>
</dbReference>
<dbReference type="GO" id="GO:0005783">
    <property type="term" value="C:endoplasmic reticulum"/>
    <property type="evidence" value="ECO:0007669"/>
    <property type="project" value="UniProtKB-SubCell"/>
</dbReference>
<dbReference type="PANTHER" id="PTHR48182:SF2">
    <property type="entry name" value="PROTEIN SERAC1"/>
    <property type="match status" value="1"/>
</dbReference>
<dbReference type="Proteomes" id="UP001285441">
    <property type="component" value="Unassembled WGS sequence"/>
</dbReference>
<evidence type="ECO:0000256" key="3">
    <source>
        <dbReference type="ARBA" id="ARBA00004370"/>
    </source>
</evidence>
<evidence type="ECO:0000256" key="1">
    <source>
        <dbReference type="ARBA" id="ARBA00004173"/>
    </source>
</evidence>
<name>A0AAE0K9Y2_9PEZI</name>
<dbReference type="AlphaFoldDB" id="A0AAE0K9Y2"/>
<evidence type="ECO:0000256" key="2">
    <source>
        <dbReference type="ARBA" id="ARBA00004240"/>
    </source>
</evidence>
<accession>A0AAE0K9Y2</accession>
<keyword evidence="9" id="KW-1185">Reference proteome</keyword>
<dbReference type="InterPro" id="IPR029058">
    <property type="entry name" value="AB_hydrolase_fold"/>
</dbReference>
<dbReference type="InterPro" id="IPR052374">
    <property type="entry name" value="SERAC1"/>
</dbReference>
<evidence type="ECO:0000313" key="8">
    <source>
        <dbReference type="EMBL" id="KAK3372277.1"/>
    </source>
</evidence>
<evidence type="ECO:0000256" key="6">
    <source>
        <dbReference type="ARBA" id="ARBA00023136"/>
    </source>
</evidence>
<dbReference type="Gene3D" id="3.40.50.1820">
    <property type="entry name" value="alpha/beta hydrolase"/>
    <property type="match status" value="1"/>
</dbReference>
<evidence type="ECO:0000313" key="9">
    <source>
        <dbReference type="Proteomes" id="UP001285441"/>
    </source>
</evidence>
<gene>
    <name evidence="8" type="ORF">B0H63DRAFT_291271</name>
</gene>
<dbReference type="GO" id="GO:0016020">
    <property type="term" value="C:membrane"/>
    <property type="evidence" value="ECO:0007669"/>
    <property type="project" value="UniProtKB-SubCell"/>
</dbReference>
<sequence>MRKNSPERPIIFIAHSLGGLLVEQALITTNHNIKHTPILDKTYGLVFFSTPHEGGNRTLVGMGKAAVKVARDLGMEPSQDLVETLERGSIFQIIEHGWRDIIEGFKFVSFWEADEKVVEKHRAEFRLLGHRENIVKLDADHRGMCKFDGRSLKDQDNFKPVLGKIDEFYNEALRLCESTTRPVSSQPESMAHHPAQSRAPQAIEWTVA</sequence>
<evidence type="ECO:0000256" key="4">
    <source>
        <dbReference type="ARBA" id="ARBA00022824"/>
    </source>
</evidence>
<feature type="region of interest" description="Disordered" evidence="7">
    <location>
        <begin position="180"/>
        <end position="208"/>
    </location>
</feature>
<dbReference type="PANTHER" id="PTHR48182">
    <property type="entry name" value="PROTEIN SERAC1"/>
    <property type="match status" value="1"/>
</dbReference>
<reference evidence="8" key="1">
    <citation type="journal article" date="2023" name="Mol. Phylogenet. Evol.">
        <title>Genome-scale phylogeny and comparative genomics of the fungal order Sordariales.</title>
        <authorList>
            <person name="Hensen N."/>
            <person name="Bonometti L."/>
            <person name="Westerberg I."/>
            <person name="Brannstrom I.O."/>
            <person name="Guillou S."/>
            <person name="Cros-Aarteil S."/>
            <person name="Calhoun S."/>
            <person name="Haridas S."/>
            <person name="Kuo A."/>
            <person name="Mondo S."/>
            <person name="Pangilinan J."/>
            <person name="Riley R."/>
            <person name="LaButti K."/>
            <person name="Andreopoulos B."/>
            <person name="Lipzen A."/>
            <person name="Chen C."/>
            <person name="Yan M."/>
            <person name="Daum C."/>
            <person name="Ng V."/>
            <person name="Clum A."/>
            <person name="Steindorff A."/>
            <person name="Ohm R.A."/>
            <person name="Martin F."/>
            <person name="Silar P."/>
            <person name="Natvig D.O."/>
            <person name="Lalanne C."/>
            <person name="Gautier V."/>
            <person name="Ament-Velasquez S.L."/>
            <person name="Kruys A."/>
            <person name="Hutchinson M.I."/>
            <person name="Powell A.J."/>
            <person name="Barry K."/>
            <person name="Miller A.N."/>
            <person name="Grigoriev I.V."/>
            <person name="Debuchy R."/>
            <person name="Gladieux P."/>
            <person name="Hiltunen Thoren M."/>
            <person name="Johannesson H."/>
        </authorList>
    </citation>
    <scope>NUCLEOTIDE SEQUENCE</scope>
    <source>
        <strain evidence="8">CBS 232.78</strain>
    </source>
</reference>
<organism evidence="8 9">
    <name type="scientific">Podospora didyma</name>
    <dbReference type="NCBI Taxonomy" id="330526"/>
    <lineage>
        <taxon>Eukaryota</taxon>
        <taxon>Fungi</taxon>
        <taxon>Dikarya</taxon>
        <taxon>Ascomycota</taxon>
        <taxon>Pezizomycotina</taxon>
        <taxon>Sordariomycetes</taxon>
        <taxon>Sordariomycetidae</taxon>
        <taxon>Sordariales</taxon>
        <taxon>Podosporaceae</taxon>
        <taxon>Podospora</taxon>
    </lineage>
</organism>
<proteinExistence type="predicted"/>
<dbReference type="SUPFAM" id="SSF53474">
    <property type="entry name" value="alpha/beta-Hydrolases"/>
    <property type="match status" value="1"/>
</dbReference>
<keyword evidence="4" id="KW-0256">Endoplasmic reticulum</keyword>
<comment type="caution">
    <text evidence="8">The sequence shown here is derived from an EMBL/GenBank/DDBJ whole genome shotgun (WGS) entry which is preliminary data.</text>
</comment>
<protein>
    <recommendedName>
        <fullName evidence="10">DUF676 domain-containing protein</fullName>
    </recommendedName>
</protein>
<comment type="subcellular location">
    <subcellularLocation>
        <location evidence="2">Endoplasmic reticulum</location>
    </subcellularLocation>
    <subcellularLocation>
        <location evidence="3">Membrane</location>
    </subcellularLocation>
    <subcellularLocation>
        <location evidence="1">Mitochondrion</location>
    </subcellularLocation>
</comment>
<evidence type="ECO:0000256" key="7">
    <source>
        <dbReference type="SAM" id="MobiDB-lite"/>
    </source>
</evidence>
<dbReference type="GO" id="GO:0005739">
    <property type="term" value="C:mitochondrion"/>
    <property type="evidence" value="ECO:0007669"/>
    <property type="project" value="UniProtKB-SubCell"/>
</dbReference>
<keyword evidence="6" id="KW-0472">Membrane</keyword>